<keyword evidence="1" id="KW-1133">Transmembrane helix</keyword>
<keyword evidence="3" id="KW-1185">Reference proteome</keyword>
<dbReference type="AlphaFoldDB" id="A0AAV7UUX5"/>
<name>A0AAV7UUX5_PLEWA</name>
<comment type="caution">
    <text evidence="2">The sequence shown here is derived from an EMBL/GenBank/DDBJ whole genome shotgun (WGS) entry which is preliminary data.</text>
</comment>
<organism evidence="2 3">
    <name type="scientific">Pleurodeles waltl</name>
    <name type="common">Iberian ribbed newt</name>
    <dbReference type="NCBI Taxonomy" id="8319"/>
    <lineage>
        <taxon>Eukaryota</taxon>
        <taxon>Metazoa</taxon>
        <taxon>Chordata</taxon>
        <taxon>Craniata</taxon>
        <taxon>Vertebrata</taxon>
        <taxon>Euteleostomi</taxon>
        <taxon>Amphibia</taxon>
        <taxon>Batrachia</taxon>
        <taxon>Caudata</taxon>
        <taxon>Salamandroidea</taxon>
        <taxon>Salamandridae</taxon>
        <taxon>Pleurodelinae</taxon>
        <taxon>Pleurodeles</taxon>
    </lineage>
</organism>
<accession>A0AAV7UUX5</accession>
<gene>
    <name evidence="2" type="ORF">NDU88_001647</name>
</gene>
<evidence type="ECO:0000313" key="3">
    <source>
        <dbReference type="Proteomes" id="UP001066276"/>
    </source>
</evidence>
<dbReference type="Proteomes" id="UP001066276">
    <property type="component" value="Chromosome 2_2"/>
</dbReference>
<evidence type="ECO:0000313" key="2">
    <source>
        <dbReference type="EMBL" id="KAJ1192336.1"/>
    </source>
</evidence>
<sequence>MVCTGKRNVFRTFSVMDDNVEAAAGFYQVTFRGVSVILIGADSTVTDGNNGAVVDRVFVDYDILIIKINGAREQKALLMLLSLTSLWLTVNVVLDNVALDSEMIVKSCKVALGFFVDGSDEDLGV</sequence>
<protein>
    <submittedName>
        <fullName evidence="2">Uncharacterized protein</fullName>
    </submittedName>
</protein>
<proteinExistence type="predicted"/>
<feature type="transmembrane region" description="Helical" evidence="1">
    <location>
        <begin position="76"/>
        <end position="94"/>
    </location>
</feature>
<reference evidence="2" key="1">
    <citation type="journal article" date="2022" name="bioRxiv">
        <title>Sequencing and chromosome-scale assembly of the giantPleurodeles waltlgenome.</title>
        <authorList>
            <person name="Brown T."/>
            <person name="Elewa A."/>
            <person name="Iarovenko S."/>
            <person name="Subramanian E."/>
            <person name="Araus A.J."/>
            <person name="Petzold A."/>
            <person name="Susuki M."/>
            <person name="Suzuki K.-i.T."/>
            <person name="Hayashi T."/>
            <person name="Toyoda A."/>
            <person name="Oliveira C."/>
            <person name="Osipova E."/>
            <person name="Leigh N.D."/>
            <person name="Simon A."/>
            <person name="Yun M.H."/>
        </authorList>
    </citation>
    <scope>NUCLEOTIDE SEQUENCE</scope>
    <source>
        <strain evidence="2">20211129_DDA</strain>
        <tissue evidence="2">Liver</tissue>
    </source>
</reference>
<evidence type="ECO:0000256" key="1">
    <source>
        <dbReference type="SAM" id="Phobius"/>
    </source>
</evidence>
<keyword evidence="1" id="KW-0472">Membrane</keyword>
<dbReference type="EMBL" id="JANPWB010000004">
    <property type="protein sequence ID" value="KAJ1192336.1"/>
    <property type="molecule type" value="Genomic_DNA"/>
</dbReference>
<keyword evidence="1" id="KW-0812">Transmembrane</keyword>